<dbReference type="InterPro" id="IPR011990">
    <property type="entry name" value="TPR-like_helical_dom_sf"/>
</dbReference>
<evidence type="ECO:0000256" key="8">
    <source>
        <dbReference type="ARBA" id="ARBA00034143"/>
    </source>
</evidence>
<sequence length="454" mass="49966">MAGRGGTNDSLTQRARSILFTSREADFMQSFIRAGDGAGDDGGTTSAGGVASVGDRRRPSISLALPLKLPQGAPQDTPTSRRTLPTGEERRSSQGSVPAPAAPPVRKNTPFAQMTKDIKLRRIHQQQQELQMLLRQGRRSGKGDSYFRRGEECYTDKDRAAAVNMGNRDIKLSLKLKRRQERSKALQIPEQADPNTLLTLGGHEMKGGDLKVALGFVNKALELQPHDKHALVARSKCHLLLGLAEEALHDANAALALDKHFVKGIFQKAEALYHLGDFEHSLMFYHRGQRLRPEQAGFRLGVQKAQEAIENAICSCRDKLALLSAKYADGFSLENNNCAIANNANEVDDIESATNKENNLKPASPLIAGKSTPSSGKSRASTSTASKQPKKKQHLLGQLSVDREYLENLLQHPEIKASNQDSVSHISMHAEEGVAFLKRRQEFWRQQCPKSTKK</sequence>
<feature type="compositionally biased region" description="Gly residues" evidence="10">
    <location>
        <begin position="36"/>
        <end position="46"/>
    </location>
</feature>
<keyword evidence="4 9" id="KW-0802">TPR repeat</keyword>
<dbReference type="SUPFAM" id="SSF48452">
    <property type="entry name" value="TPR-like"/>
    <property type="match status" value="1"/>
</dbReference>
<feature type="repeat" description="TPR" evidence="9">
    <location>
        <begin position="194"/>
        <end position="227"/>
    </location>
</feature>
<evidence type="ECO:0000256" key="7">
    <source>
        <dbReference type="ARBA" id="ARBA00034139"/>
    </source>
</evidence>
<evidence type="ECO:0000256" key="3">
    <source>
        <dbReference type="ARBA" id="ARBA00022737"/>
    </source>
</evidence>
<dbReference type="AlphaFoldDB" id="A0A8S1CK11"/>
<evidence type="ECO:0000256" key="10">
    <source>
        <dbReference type="SAM" id="MobiDB-lite"/>
    </source>
</evidence>
<dbReference type="PANTHER" id="PTHR23040:SF1">
    <property type="entry name" value="OUTER DYNEIN ARM-DOCKING COMPLEX SUBUNIT 4"/>
    <property type="match status" value="1"/>
</dbReference>
<name>A0A8S1CK11_9INSE</name>
<dbReference type="OrthoDB" id="245563at2759"/>
<dbReference type="Proteomes" id="UP000494165">
    <property type="component" value="Unassembled WGS sequence"/>
</dbReference>
<feature type="region of interest" description="Disordered" evidence="10">
    <location>
        <begin position="36"/>
        <end position="111"/>
    </location>
</feature>
<evidence type="ECO:0000313" key="11">
    <source>
        <dbReference type="EMBL" id="CAB3369722.1"/>
    </source>
</evidence>
<keyword evidence="12" id="KW-1185">Reference proteome</keyword>
<feature type="compositionally biased region" description="Polar residues" evidence="10">
    <location>
        <begin position="74"/>
        <end position="83"/>
    </location>
</feature>
<evidence type="ECO:0000313" key="12">
    <source>
        <dbReference type="Proteomes" id="UP000494165"/>
    </source>
</evidence>
<keyword evidence="5" id="KW-0206">Cytoskeleton</keyword>
<protein>
    <recommendedName>
        <fullName evidence="7">Outer dynein arm-docking complex subunit 4</fullName>
    </recommendedName>
    <alternativeName>
        <fullName evidence="8">Tetratricopeptide repeat protein 25</fullName>
    </alternativeName>
</protein>
<keyword evidence="6" id="KW-0966">Cell projection</keyword>
<reference evidence="11 12" key="1">
    <citation type="submission" date="2020-04" db="EMBL/GenBank/DDBJ databases">
        <authorList>
            <person name="Alioto T."/>
            <person name="Alioto T."/>
            <person name="Gomez Garrido J."/>
        </authorList>
    </citation>
    <scope>NUCLEOTIDE SEQUENCE [LARGE SCALE GENOMIC DNA]</scope>
</reference>
<feature type="compositionally biased region" description="Polar residues" evidence="10">
    <location>
        <begin position="371"/>
        <end position="387"/>
    </location>
</feature>
<dbReference type="InterPro" id="IPR019734">
    <property type="entry name" value="TPR_rpt"/>
</dbReference>
<keyword evidence="3" id="KW-0677">Repeat</keyword>
<gene>
    <name evidence="11" type="ORF">CLODIP_2_CD04247</name>
</gene>
<comment type="caution">
    <text evidence="11">The sequence shown here is derived from an EMBL/GenBank/DDBJ whole genome shotgun (WGS) entry which is preliminary data.</text>
</comment>
<accession>A0A8S1CK11</accession>
<evidence type="ECO:0000256" key="1">
    <source>
        <dbReference type="ARBA" id="ARBA00004430"/>
    </source>
</evidence>
<evidence type="ECO:0000256" key="4">
    <source>
        <dbReference type="ARBA" id="ARBA00022803"/>
    </source>
</evidence>
<feature type="region of interest" description="Disordered" evidence="10">
    <location>
        <begin position="356"/>
        <end position="394"/>
    </location>
</feature>
<dbReference type="Gene3D" id="1.25.40.10">
    <property type="entry name" value="Tetratricopeptide repeat domain"/>
    <property type="match status" value="1"/>
</dbReference>
<organism evidence="11 12">
    <name type="scientific">Cloeon dipterum</name>
    <dbReference type="NCBI Taxonomy" id="197152"/>
    <lineage>
        <taxon>Eukaryota</taxon>
        <taxon>Metazoa</taxon>
        <taxon>Ecdysozoa</taxon>
        <taxon>Arthropoda</taxon>
        <taxon>Hexapoda</taxon>
        <taxon>Insecta</taxon>
        <taxon>Pterygota</taxon>
        <taxon>Palaeoptera</taxon>
        <taxon>Ephemeroptera</taxon>
        <taxon>Pisciforma</taxon>
        <taxon>Baetidae</taxon>
        <taxon>Cloeon</taxon>
    </lineage>
</organism>
<dbReference type="SMART" id="SM00028">
    <property type="entry name" value="TPR"/>
    <property type="match status" value="3"/>
</dbReference>
<evidence type="ECO:0000256" key="9">
    <source>
        <dbReference type="PROSITE-ProRule" id="PRU00339"/>
    </source>
</evidence>
<evidence type="ECO:0000256" key="6">
    <source>
        <dbReference type="ARBA" id="ARBA00023273"/>
    </source>
</evidence>
<dbReference type="PANTHER" id="PTHR23040">
    <property type="match status" value="1"/>
</dbReference>
<keyword evidence="2" id="KW-0963">Cytoplasm</keyword>
<dbReference type="EMBL" id="CADEPI010000047">
    <property type="protein sequence ID" value="CAB3369722.1"/>
    <property type="molecule type" value="Genomic_DNA"/>
</dbReference>
<dbReference type="PROSITE" id="PS50005">
    <property type="entry name" value="TPR"/>
    <property type="match status" value="1"/>
</dbReference>
<comment type="subcellular location">
    <subcellularLocation>
        <location evidence="1">Cytoplasm</location>
        <location evidence="1">Cytoskeleton</location>
        <location evidence="1">Cilium axoneme</location>
    </subcellularLocation>
</comment>
<evidence type="ECO:0000256" key="2">
    <source>
        <dbReference type="ARBA" id="ARBA00022490"/>
    </source>
</evidence>
<proteinExistence type="predicted"/>
<dbReference type="InterPro" id="IPR040111">
    <property type="entry name" value="ODAD4"/>
</dbReference>
<evidence type="ECO:0000256" key="5">
    <source>
        <dbReference type="ARBA" id="ARBA00023212"/>
    </source>
</evidence>
<dbReference type="GO" id="GO:0005930">
    <property type="term" value="C:axoneme"/>
    <property type="evidence" value="ECO:0007669"/>
    <property type="project" value="UniProtKB-SubCell"/>
</dbReference>